<feature type="coiled-coil region" evidence="1">
    <location>
        <begin position="28"/>
        <end position="129"/>
    </location>
</feature>
<feature type="region of interest" description="Disordered" evidence="2">
    <location>
        <begin position="221"/>
        <end position="242"/>
    </location>
</feature>
<sequence length="382" mass="44722">MESMESKVNLIEMSQKLYEQITYNTELHSKKEEEYQRLIKEKDEKILQLEESLNYESWRANAFREQVKHHKREIDNVKFEKSNYFMHLATSKTKIRNLEKDLNEKNVALEEAIKTLKEFQQRIRYLENHVDEQDGYVDILHSQIDKYRAELGEDDEDEEEVINACIEDDEDEEVENLCENEQQQTSDNQSKENFDPNQQENQNDCCDLQKSKLDFIQEEIDCENSSESPESQNNSNNKSVSFVPDHKAIDDVDPQVNMVTELQFGDVDDFEMIESICNQVDFNFQSDCDICQVDSFDDNATAIKFIQDEEVNKEQENNSTDEASDTNIKVVNEEAQVSTSPSYIEIEKSNKRTKKLNKKCSKPTAIKKAKRSFSKLFTFGSY</sequence>
<protein>
    <submittedName>
        <fullName evidence="3">Uncharacterized protein</fullName>
    </submittedName>
</protein>
<dbReference type="Proteomes" id="UP001107558">
    <property type="component" value="Chromosome 1"/>
</dbReference>
<feature type="compositionally biased region" description="Low complexity" evidence="2">
    <location>
        <begin position="225"/>
        <end position="237"/>
    </location>
</feature>
<reference evidence="3" key="1">
    <citation type="submission" date="2021-03" db="EMBL/GenBank/DDBJ databases">
        <title>Chromosome level genome of the anhydrobiotic midge Polypedilum vanderplanki.</title>
        <authorList>
            <person name="Yoshida Y."/>
            <person name="Kikawada T."/>
            <person name="Gusev O."/>
        </authorList>
    </citation>
    <scope>NUCLEOTIDE SEQUENCE</scope>
    <source>
        <strain evidence="3">NIAS01</strain>
        <tissue evidence="3">Whole body or cell culture</tissue>
    </source>
</reference>
<organism evidence="3 4">
    <name type="scientific">Polypedilum vanderplanki</name>
    <name type="common">Sleeping chironomid midge</name>
    <dbReference type="NCBI Taxonomy" id="319348"/>
    <lineage>
        <taxon>Eukaryota</taxon>
        <taxon>Metazoa</taxon>
        <taxon>Ecdysozoa</taxon>
        <taxon>Arthropoda</taxon>
        <taxon>Hexapoda</taxon>
        <taxon>Insecta</taxon>
        <taxon>Pterygota</taxon>
        <taxon>Neoptera</taxon>
        <taxon>Endopterygota</taxon>
        <taxon>Diptera</taxon>
        <taxon>Nematocera</taxon>
        <taxon>Chironomoidea</taxon>
        <taxon>Chironomidae</taxon>
        <taxon>Chironominae</taxon>
        <taxon>Polypedilum</taxon>
        <taxon>Polypedilum</taxon>
    </lineage>
</organism>
<evidence type="ECO:0000256" key="1">
    <source>
        <dbReference type="SAM" id="Coils"/>
    </source>
</evidence>
<accession>A0A9J6CEH6</accession>
<proteinExistence type="predicted"/>
<gene>
    <name evidence="3" type="ORF">PVAND_009846</name>
</gene>
<comment type="caution">
    <text evidence="3">The sequence shown here is derived from an EMBL/GenBank/DDBJ whole genome shotgun (WGS) entry which is preliminary data.</text>
</comment>
<dbReference type="AlphaFoldDB" id="A0A9J6CEH6"/>
<evidence type="ECO:0000313" key="4">
    <source>
        <dbReference type="Proteomes" id="UP001107558"/>
    </source>
</evidence>
<name>A0A9J6CEH6_POLVA</name>
<keyword evidence="4" id="KW-1185">Reference proteome</keyword>
<evidence type="ECO:0000313" key="3">
    <source>
        <dbReference type="EMBL" id="KAG5680335.1"/>
    </source>
</evidence>
<feature type="region of interest" description="Disordered" evidence="2">
    <location>
        <begin position="168"/>
        <end position="203"/>
    </location>
</feature>
<keyword evidence="1" id="KW-0175">Coiled coil</keyword>
<dbReference type="Gene3D" id="1.20.5.170">
    <property type="match status" value="1"/>
</dbReference>
<evidence type="ECO:0000256" key="2">
    <source>
        <dbReference type="SAM" id="MobiDB-lite"/>
    </source>
</evidence>
<dbReference type="EMBL" id="JADBJN010000001">
    <property type="protein sequence ID" value="KAG5680335.1"/>
    <property type="molecule type" value="Genomic_DNA"/>
</dbReference>
<feature type="compositionally biased region" description="Acidic residues" evidence="2">
    <location>
        <begin position="168"/>
        <end position="178"/>
    </location>
</feature>